<dbReference type="Pfam" id="PF00852">
    <property type="entry name" value="Glyco_transf_10"/>
    <property type="match status" value="1"/>
</dbReference>
<accession>A0A0D2MCS0</accession>
<keyword evidence="8" id="KW-1185">Reference proteome</keyword>
<dbReference type="GeneID" id="25739824"/>
<comment type="subcellular location">
    <subcellularLocation>
        <location evidence="5">Golgi apparatus</location>
        <location evidence="5">Golgi stack membrane</location>
        <topology evidence="5">Single-pass type II membrane protein</topology>
    </subcellularLocation>
</comment>
<gene>
    <name evidence="7" type="ORF">MNEG_6948</name>
</gene>
<proteinExistence type="inferred from homology"/>
<dbReference type="Gene3D" id="3.40.50.11660">
    <property type="entry name" value="Glycosyl transferase family 10, C-terminal domain"/>
    <property type="match status" value="1"/>
</dbReference>
<dbReference type="InterPro" id="IPR038577">
    <property type="entry name" value="GT10-like_C_sf"/>
</dbReference>
<evidence type="ECO:0000256" key="4">
    <source>
        <dbReference type="ARBA" id="ARBA00022679"/>
    </source>
</evidence>
<keyword evidence="5" id="KW-0472">Membrane</keyword>
<dbReference type="EC" id="2.4.1.-" evidence="5"/>
<reference evidence="7 8" key="1">
    <citation type="journal article" date="2013" name="BMC Genomics">
        <title>Reconstruction of the lipid metabolism for the microalga Monoraphidium neglectum from its genome sequence reveals characteristics suitable for biofuel production.</title>
        <authorList>
            <person name="Bogen C."/>
            <person name="Al-Dilaimi A."/>
            <person name="Albersmeier A."/>
            <person name="Wichmann J."/>
            <person name="Grundmann M."/>
            <person name="Rupp O."/>
            <person name="Lauersen K.J."/>
            <person name="Blifernez-Klassen O."/>
            <person name="Kalinowski J."/>
            <person name="Goesmann A."/>
            <person name="Mussgnug J.H."/>
            <person name="Kruse O."/>
        </authorList>
    </citation>
    <scope>NUCLEOTIDE SEQUENCE [LARGE SCALE GENOMIC DNA]</scope>
    <source>
        <strain evidence="7 8">SAG 48.87</strain>
    </source>
</reference>
<dbReference type="RefSeq" id="XP_013900034.1">
    <property type="nucleotide sequence ID" value="XM_014044580.1"/>
</dbReference>
<evidence type="ECO:0000256" key="3">
    <source>
        <dbReference type="ARBA" id="ARBA00022676"/>
    </source>
</evidence>
<dbReference type="STRING" id="145388.A0A0D2MCS0"/>
<feature type="domain" description="Fucosyltransferase C-terminal" evidence="6">
    <location>
        <begin position="63"/>
        <end position="212"/>
    </location>
</feature>
<dbReference type="OrthoDB" id="427096at2759"/>
<dbReference type="SUPFAM" id="SSF53756">
    <property type="entry name" value="UDP-Glycosyltransferase/glycogen phosphorylase"/>
    <property type="match status" value="1"/>
</dbReference>
<evidence type="ECO:0000256" key="5">
    <source>
        <dbReference type="RuleBase" id="RU003832"/>
    </source>
</evidence>
<dbReference type="EMBL" id="KK101403">
    <property type="protein sequence ID" value="KIZ01015.1"/>
    <property type="molecule type" value="Genomic_DNA"/>
</dbReference>
<dbReference type="PANTHER" id="PTHR11929:SF194">
    <property type="entry name" value="ALPHA-(1,3)-FUCOSYLTRANSFERASE 10"/>
    <property type="match status" value="1"/>
</dbReference>
<dbReference type="PANTHER" id="PTHR11929">
    <property type="entry name" value="ALPHA- 1,3 -FUCOSYLTRANSFERASE"/>
    <property type="match status" value="1"/>
</dbReference>
<evidence type="ECO:0000313" key="8">
    <source>
        <dbReference type="Proteomes" id="UP000054498"/>
    </source>
</evidence>
<dbReference type="UniPathway" id="UPA00378"/>
<evidence type="ECO:0000259" key="6">
    <source>
        <dbReference type="Pfam" id="PF00852"/>
    </source>
</evidence>
<comment type="pathway">
    <text evidence="1">Protein modification; protein glycosylation.</text>
</comment>
<name>A0A0D2MCS0_9CHLO</name>
<comment type="similarity">
    <text evidence="2 5">Belongs to the glycosyltransferase 10 family.</text>
</comment>
<dbReference type="GO" id="GO:0032580">
    <property type="term" value="C:Golgi cisterna membrane"/>
    <property type="evidence" value="ECO:0007669"/>
    <property type="project" value="UniProtKB-SubCell"/>
</dbReference>
<dbReference type="InterPro" id="IPR055270">
    <property type="entry name" value="Glyco_tran_10_C"/>
</dbReference>
<keyword evidence="5" id="KW-0333">Golgi apparatus</keyword>
<protein>
    <recommendedName>
        <fullName evidence="5">Fucosyltransferase</fullName>
        <ecNumber evidence="5">2.4.1.-</ecNumber>
    </recommendedName>
</protein>
<dbReference type="InterPro" id="IPR001503">
    <property type="entry name" value="Glyco_trans_10"/>
</dbReference>
<organism evidence="7 8">
    <name type="scientific">Monoraphidium neglectum</name>
    <dbReference type="NCBI Taxonomy" id="145388"/>
    <lineage>
        <taxon>Eukaryota</taxon>
        <taxon>Viridiplantae</taxon>
        <taxon>Chlorophyta</taxon>
        <taxon>core chlorophytes</taxon>
        <taxon>Chlorophyceae</taxon>
        <taxon>CS clade</taxon>
        <taxon>Sphaeropleales</taxon>
        <taxon>Selenastraceae</taxon>
        <taxon>Monoraphidium</taxon>
    </lineage>
</organism>
<keyword evidence="5" id="KW-0812">Transmembrane</keyword>
<evidence type="ECO:0000256" key="1">
    <source>
        <dbReference type="ARBA" id="ARBA00004922"/>
    </source>
</evidence>
<sequence length="223" mass="25238">MESSQYYPCLDDPEYMRLFDLEMTYRTCSQVPVYYLDIYLRDFLSPDQSRLLPTLLRAPVPFEEKLDAVAYVNSNCETLSPRAEIMRGLMRLVSNSTRVKVLSYGKCDNNTPMPGPKQELIARHKFCVAMENSITKDYVTEKLWDALIAGCVPIYLGPPNARDFLPDPDAAIVYGAGSNITTPEALMAELERLAGDRSAYERMMAWKKKTRALHCNAALALFA</sequence>
<dbReference type="AlphaFoldDB" id="A0A0D2MCS0"/>
<dbReference type="Proteomes" id="UP000054498">
    <property type="component" value="Unassembled WGS sequence"/>
</dbReference>
<dbReference type="KEGG" id="mng:MNEG_6948"/>
<evidence type="ECO:0000313" key="7">
    <source>
        <dbReference type="EMBL" id="KIZ01015.1"/>
    </source>
</evidence>
<keyword evidence="3 5" id="KW-0328">Glycosyltransferase</keyword>
<dbReference type="GO" id="GO:0046920">
    <property type="term" value="F:alpha-(1-&gt;3)-fucosyltransferase activity"/>
    <property type="evidence" value="ECO:0007669"/>
    <property type="project" value="TreeGrafter"/>
</dbReference>
<keyword evidence="4 5" id="KW-0808">Transferase</keyword>
<evidence type="ECO:0000256" key="2">
    <source>
        <dbReference type="ARBA" id="ARBA00008919"/>
    </source>
</evidence>